<dbReference type="SUPFAM" id="SSF55729">
    <property type="entry name" value="Acyl-CoA N-acyltransferases (Nat)"/>
    <property type="match status" value="1"/>
</dbReference>
<reference evidence="2" key="1">
    <citation type="submission" date="2020-12" db="EMBL/GenBank/DDBJ databases">
        <title>The genome sequence of Inhella sp. 1Y17.</title>
        <authorList>
            <person name="Liu Y."/>
        </authorList>
    </citation>
    <scope>NUCLEOTIDE SEQUENCE</scope>
    <source>
        <strain evidence="2">1Y17</strain>
    </source>
</reference>
<dbReference type="Gene3D" id="3.40.630.30">
    <property type="match status" value="1"/>
</dbReference>
<keyword evidence="3" id="KW-1185">Reference proteome</keyword>
<name>A0A931ND82_9BURK</name>
<evidence type="ECO:0000259" key="1">
    <source>
        <dbReference type="PROSITE" id="PS51186"/>
    </source>
</evidence>
<feature type="domain" description="N-acetyltransferase" evidence="1">
    <location>
        <begin position="4"/>
        <end position="147"/>
    </location>
</feature>
<protein>
    <submittedName>
        <fullName evidence="2">GNAT family N-acetyltransferase</fullName>
    </submittedName>
</protein>
<dbReference type="AlphaFoldDB" id="A0A931ND82"/>
<evidence type="ECO:0000313" key="3">
    <source>
        <dbReference type="Proteomes" id="UP000613266"/>
    </source>
</evidence>
<dbReference type="EMBL" id="JAEDAK010000003">
    <property type="protein sequence ID" value="MBH9576392.1"/>
    <property type="molecule type" value="Genomic_DNA"/>
</dbReference>
<dbReference type="InterPro" id="IPR000182">
    <property type="entry name" value="GNAT_dom"/>
</dbReference>
<sequence length="147" mass="16403">MTQLGFAPVAAEDFEALLALRIRAMRPALEALGRFDPERARARFLGQFEPEAMRWVMRDGARVGLLTLRKGQQPWHLRHMYLEPEAQGQAVGAWVIGQAQQEAAAAGAGIALEALRGSAANRFYQRHGFAGVAEDELECSYRWEPRP</sequence>
<proteinExistence type="predicted"/>
<dbReference type="GO" id="GO:0016747">
    <property type="term" value="F:acyltransferase activity, transferring groups other than amino-acyl groups"/>
    <property type="evidence" value="ECO:0007669"/>
    <property type="project" value="InterPro"/>
</dbReference>
<dbReference type="Proteomes" id="UP000613266">
    <property type="component" value="Unassembled WGS sequence"/>
</dbReference>
<gene>
    <name evidence="2" type="ORF">I7X39_05680</name>
</gene>
<accession>A0A931ND82</accession>
<dbReference type="InterPro" id="IPR016181">
    <property type="entry name" value="Acyl_CoA_acyltransferase"/>
</dbReference>
<comment type="caution">
    <text evidence="2">The sequence shown here is derived from an EMBL/GenBank/DDBJ whole genome shotgun (WGS) entry which is preliminary data.</text>
</comment>
<dbReference type="Pfam" id="PF13673">
    <property type="entry name" value="Acetyltransf_10"/>
    <property type="match status" value="1"/>
</dbReference>
<dbReference type="PROSITE" id="PS51186">
    <property type="entry name" value="GNAT"/>
    <property type="match status" value="1"/>
</dbReference>
<organism evidence="2 3">
    <name type="scientific">Inhella proteolytica</name>
    <dbReference type="NCBI Taxonomy" id="2795029"/>
    <lineage>
        <taxon>Bacteria</taxon>
        <taxon>Pseudomonadati</taxon>
        <taxon>Pseudomonadota</taxon>
        <taxon>Betaproteobacteria</taxon>
        <taxon>Burkholderiales</taxon>
        <taxon>Sphaerotilaceae</taxon>
        <taxon>Inhella</taxon>
    </lineage>
</organism>
<dbReference type="RefSeq" id="WP_198110012.1">
    <property type="nucleotide sequence ID" value="NZ_JAEDAK010000003.1"/>
</dbReference>
<evidence type="ECO:0000313" key="2">
    <source>
        <dbReference type="EMBL" id="MBH9576392.1"/>
    </source>
</evidence>